<dbReference type="STRING" id="4155.A0A022RP34"/>
<keyword evidence="2" id="KW-1185">Reference proteome</keyword>
<accession>A0A022RP34</accession>
<evidence type="ECO:0000313" key="1">
    <source>
        <dbReference type="EMBL" id="EYU41824.1"/>
    </source>
</evidence>
<dbReference type="PANTHER" id="PTHR48465:SF1">
    <property type="entry name" value="PROTEIN SSUH2 HOMOLOG"/>
    <property type="match status" value="1"/>
</dbReference>
<reference evidence="1 2" key="1">
    <citation type="journal article" date="2013" name="Proc. Natl. Acad. Sci. U.S.A.">
        <title>Fine-scale variation in meiotic recombination in Mimulus inferred from population shotgun sequencing.</title>
        <authorList>
            <person name="Hellsten U."/>
            <person name="Wright K.M."/>
            <person name="Jenkins J."/>
            <person name="Shu S."/>
            <person name="Yuan Y."/>
            <person name="Wessler S.R."/>
            <person name="Schmutz J."/>
            <person name="Willis J.H."/>
            <person name="Rokhsar D.S."/>
        </authorList>
    </citation>
    <scope>NUCLEOTIDE SEQUENCE [LARGE SCALE GENOMIC DNA]</scope>
    <source>
        <strain evidence="2">cv. DUN x IM62</strain>
    </source>
</reference>
<sequence length="241" mass="26794">EDPVSDLEDSIREHVVSEVSRLIETISVGGTNIVVDEHGLIPYDSDLYLSSFGAPYLSSPELRLRPGEIMCADIVTLLQSKRLVILWAYCADFIQSMYLMQVLDEVEIRELLIEHVGHRCCWGSRPARTWHIHAVEDCNVYIGTLETFIVERETVTENVPDRLLPNAVDTKSEAPVLFTPRGESRTVIPESEECVRCPACASCGALGKKFCPTCNADKLFRELKVKCPACNGSGVDGSDYV</sequence>
<dbReference type="InterPro" id="IPR052789">
    <property type="entry name" value="SSUH2_homolog"/>
</dbReference>
<feature type="non-terminal residue" evidence="1">
    <location>
        <position position="1"/>
    </location>
</feature>
<name>A0A022RP34_ERYGU</name>
<dbReference type="AlphaFoldDB" id="A0A022RP34"/>
<gene>
    <name evidence="1" type="ORF">MIMGU_mgv1a023339mg</name>
</gene>
<protein>
    <submittedName>
        <fullName evidence="1">Uncharacterized protein</fullName>
    </submittedName>
</protein>
<dbReference type="PANTHER" id="PTHR48465">
    <property type="entry name" value="PROTEIN SSUH2 HOMOLOG"/>
    <property type="match status" value="1"/>
</dbReference>
<dbReference type="Proteomes" id="UP000030748">
    <property type="component" value="Unassembled WGS sequence"/>
</dbReference>
<proteinExistence type="predicted"/>
<evidence type="ECO:0000313" key="2">
    <source>
        <dbReference type="Proteomes" id="UP000030748"/>
    </source>
</evidence>
<organism evidence="1 2">
    <name type="scientific">Erythranthe guttata</name>
    <name type="common">Yellow monkey flower</name>
    <name type="synonym">Mimulus guttatus</name>
    <dbReference type="NCBI Taxonomy" id="4155"/>
    <lineage>
        <taxon>Eukaryota</taxon>
        <taxon>Viridiplantae</taxon>
        <taxon>Streptophyta</taxon>
        <taxon>Embryophyta</taxon>
        <taxon>Tracheophyta</taxon>
        <taxon>Spermatophyta</taxon>
        <taxon>Magnoliopsida</taxon>
        <taxon>eudicotyledons</taxon>
        <taxon>Gunneridae</taxon>
        <taxon>Pentapetalae</taxon>
        <taxon>asterids</taxon>
        <taxon>lamiids</taxon>
        <taxon>Lamiales</taxon>
        <taxon>Phrymaceae</taxon>
        <taxon>Erythranthe</taxon>
    </lineage>
</organism>
<dbReference type="EMBL" id="KI630319">
    <property type="protein sequence ID" value="EYU41824.1"/>
    <property type="molecule type" value="Genomic_DNA"/>
</dbReference>